<evidence type="ECO:0000256" key="4">
    <source>
        <dbReference type="ARBA" id="ARBA00022989"/>
    </source>
</evidence>
<evidence type="ECO:0000313" key="13">
    <source>
        <dbReference type="Proteomes" id="UP001285441"/>
    </source>
</evidence>
<evidence type="ECO:0008006" key="14">
    <source>
        <dbReference type="Google" id="ProtNLM"/>
    </source>
</evidence>
<keyword evidence="7 11" id="KW-0472">Membrane</keyword>
<reference evidence="12" key="1">
    <citation type="journal article" date="2023" name="Mol. Phylogenet. Evol.">
        <title>Genome-scale phylogeny and comparative genomics of the fungal order Sordariales.</title>
        <authorList>
            <person name="Hensen N."/>
            <person name="Bonometti L."/>
            <person name="Westerberg I."/>
            <person name="Brannstrom I.O."/>
            <person name="Guillou S."/>
            <person name="Cros-Aarteil S."/>
            <person name="Calhoun S."/>
            <person name="Haridas S."/>
            <person name="Kuo A."/>
            <person name="Mondo S."/>
            <person name="Pangilinan J."/>
            <person name="Riley R."/>
            <person name="LaButti K."/>
            <person name="Andreopoulos B."/>
            <person name="Lipzen A."/>
            <person name="Chen C."/>
            <person name="Yan M."/>
            <person name="Daum C."/>
            <person name="Ng V."/>
            <person name="Clum A."/>
            <person name="Steindorff A."/>
            <person name="Ohm R.A."/>
            <person name="Martin F."/>
            <person name="Silar P."/>
            <person name="Natvig D.O."/>
            <person name="Lalanne C."/>
            <person name="Gautier V."/>
            <person name="Ament-Velasquez S.L."/>
            <person name="Kruys A."/>
            <person name="Hutchinson M.I."/>
            <person name="Powell A.J."/>
            <person name="Barry K."/>
            <person name="Miller A.N."/>
            <person name="Grigoriev I.V."/>
            <person name="Debuchy R."/>
            <person name="Gladieux P."/>
            <person name="Hiltunen Thoren M."/>
            <person name="Johannesson H."/>
        </authorList>
    </citation>
    <scope>NUCLEOTIDE SEQUENCE</scope>
    <source>
        <strain evidence="12">CBS 232.78</strain>
    </source>
</reference>
<evidence type="ECO:0000256" key="10">
    <source>
        <dbReference type="SAM" id="MobiDB-lite"/>
    </source>
</evidence>
<evidence type="ECO:0000256" key="6">
    <source>
        <dbReference type="ARBA" id="ARBA00023026"/>
    </source>
</evidence>
<dbReference type="GO" id="GO:0043386">
    <property type="term" value="P:mycotoxin biosynthetic process"/>
    <property type="evidence" value="ECO:0007669"/>
    <property type="project" value="InterPro"/>
</dbReference>
<dbReference type="InterPro" id="IPR021765">
    <property type="entry name" value="UstYa-like"/>
</dbReference>
<proteinExistence type="inferred from homology"/>
<gene>
    <name evidence="12" type="ORF">B0H63DRAFT_181422</name>
</gene>
<sequence>MSTIRDEFMESESASFLHGEPKVSTSQEDSNHSARRHHVARWNRLSTPVTIPRFLVYMITLFMVVIFVTLMAVLVSLSTVRDHKDMHPSESMFGEVPKTTVVFHPDQTYDVDPFGPDMLESPWNNLAPPGKGHVRIEDPAALGLSGGFPLNDGKGESESGAEEYTVSMFHQLHCLAAIKSKMSRLLDWYHDENDKEYLSFVLSQENMADDHIYHCFDYLRQAITCSGDTTLEKARTGDDGKPVRGVDGWGVGHECRHYDTIYALTAAHRSRNITGID</sequence>
<keyword evidence="3 11" id="KW-0812">Transmembrane</keyword>
<dbReference type="GO" id="GO:0016491">
    <property type="term" value="F:oxidoreductase activity"/>
    <property type="evidence" value="ECO:0007669"/>
    <property type="project" value="UniProtKB-KW"/>
</dbReference>
<comment type="caution">
    <text evidence="12">The sequence shown here is derived from an EMBL/GenBank/DDBJ whole genome shotgun (WGS) entry which is preliminary data.</text>
</comment>
<dbReference type="GO" id="GO:0016020">
    <property type="term" value="C:membrane"/>
    <property type="evidence" value="ECO:0007669"/>
    <property type="project" value="UniProtKB-SubCell"/>
</dbReference>
<evidence type="ECO:0000256" key="9">
    <source>
        <dbReference type="ARBA" id="ARBA00035112"/>
    </source>
</evidence>
<evidence type="ECO:0000313" key="12">
    <source>
        <dbReference type="EMBL" id="KAK3385301.1"/>
    </source>
</evidence>
<evidence type="ECO:0000256" key="3">
    <source>
        <dbReference type="ARBA" id="ARBA00022692"/>
    </source>
</evidence>
<keyword evidence="13" id="KW-1185">Reference proteome</keyword>
<evidence type="ECO:0000256" key="8">
    <source>
        <dbReference type="ARBA" id="ARBA00023180"/>
    </source>
</evidence>
<keyword evidence="5" id="KW-0560">Oxidoreductase</keyword>
<feature type="transmembrane region" description="Helical" evidence="11">
    <location>
        <begin position="54"/>
        <end position="77"/>
    </location>
</feature>
<reference evidence="12" key="2">
    <citation type="submission" date="2023-06" db="EMBL/GenBank/DDBJ databases">
        <authorList>
            <consortium name="Lawrence Berkeley National Laboratory"/>
            <person name="Haridas S."/>
            <person name="Hensen N."/>
            <person name="Bonometti L."/>
            <person name="Westerberg I."/>
            <person name="Brannstrom I.O."/>
            <person name="Guillou S."/>
            <person name="Cros-Aarteil S."/>
            <person name="Calhoun S."/>
            <person name="Kuo A."/>
            <person name="Mondo S."/>
            <person name="Pangilinan J."/>
            <person name="Riley R."/>
            <person name="LaButti K."/>
            <person name="Andreopoulos B."/>
            <person name="Lipzen A."/>
            <person name="Chen C."/>
            <person name="Yanf M."/>
            <person name="Daum C."/>
            <person name="Ng V."/>
            <person name="Clum A."/>
            <person name="Steindorff A."/>
            <person name="Ohm R."/>
            <person name="Martin F."/>
            <person name="Silar P."/>
            <person name="Natvig D."/>
            <person name="Lalanne C."/>
            <person name="Gautier V."/>
            <person name="Ament-velasquez S.L."/>
            <person name="Kruys A."/>
            <person name="Hutchinson M.I."/>
            <person name="Powell A.J."/>
            <person name="Barry K."/>
            <person name="Miller A.N."/>
            <person name="Grigoriev I.V."/>
            <person name="Debuchy R."/>
            <person name="Gladieux P."/>
            <person name="Thoren M.H."/>
            <person name="Johannesson H."/>
        </authorList>
    </citation>
    <scope>NUCLEOTIDE SEQUENCE</scope>
    <source>
        <strain evidence="12">CBS 232.78</strain>
    </source>
</reference>
<comment type="similarity">
    <text evidence="9">Belongs to the ustYa family.</text>
</comment>
<accession>A0AAE0NPG0</accession>
<evidence type="ECO:0000256" key="7">
    <source>
        <dbReference type="ARBA" id="ARBA00023136"/>
    </source>
</evidence>
<evidence type="ECO:0000256" key="1">
    <source>
        <dbReference type="ARBA" id="ARBA00004167"/>
    </source>
</evidence>
<keyword evidence="4 11" id="KW-1133">Transmembrane helix</keyword>
<dbReference type="AlphaFoldDB" id="A0AAE0NPG0"/>
<dbReference type="PANTHER" id="PTHR33365">
    <property type="entry name" value="YALI0B05434P"/>
    <property type="match status" value="1"/>
</dbReference>
<feature type="region of interest" description="Disordered" evidence="10">
    <location>
        <begin position="1"/>
        <end position="36"/>
    </location>
</feature>
<evidence type="ECO:0000256" key="2">
    <source>
        <dbReference type="ARBA" id="ARBA00004685"/>
    </source>
</evidence>
<evidence type="ECO:0000256" key="11">
    <source>
        <dbReference type="SAM" id="Phobius"/>
    </source>
</evidence>
<evidence type="ECO:0000256" key="5">
    <source>
        <dbReference type="ARBA" id="ARBA00023002"/>
    </source>
</evidence>
<name>A0AAE0NPG0_9PEZI</name>
<dbReference type="PANTHER" id="PTHR33365:SF11">
    <property type="entry name" value="TAT PATHWAY SIGNAL SEQUENCE"/>
    <property type="match status" value="1"/>
</dbReference>
<keyword evidence="8" id="KW-0325">Glycoprotein</keyword>
<dbReference type="Proteomes" id="UP001285441">
    <property type="component" value="Unassembled WGS sequence"/>
</dbReference>
<dbReference type="EMBL" id="JAULSW010000004">
    <property type="protein sequence ID" value="KAK3385301.1"/>
    <property type="molecule type" value="Genomic_DNA"/>
</dbReference>
<protein>
    <recommendedName>
        <fullName evidence="14">Oxidase ustYa</fullName>
    </recommendedName>
</protein>
<dbReference type="Pfam" id="PF11807">
    <property type="entry name" value="UstYa"/>
    <property type="match status" value="1"/>
</dbReference>
<organism evidence="12 13">
    <name type="scientific">Podospora didyma</name>
    <dbReference type="NCBI Taxonomy" id="330526"/>
    <lineage>
        <taxon>Eukaryota</taxon>
        <taxon>Fungi</taxon>
        <taxon>Dikarya</taxon>
        <taxon>Ascomycota</taxon>
        <taxon>Pezizomycotina</taxon>
        <taxon>Sordariomycetes</taxon>
        <taxon>Sordariomycetidae</taxon>
        <taxon>Sordariales</taxon>
        <taxon>Podosporaceae</taxon>
        <taxon>Podospora</taxon>
    </lineage>
</organism>
<keyword evidence="6" id="KW-0843">Virulence</keyword>
<comment type="subcellular location">
    <subcellularLocation>
        <location evidence="1">Membrane</location>
        <topology evidence="1">Single-pass membrane protein</topology>
    </subcellularLocation>
</comment>
<comment type="pathway">
    <text evidence="2">Mycotoxin biosynthesis.</text>
</comment>